<dbReference type="Proteomes" id="UP001208570">
    <property type="component" value="Unassembled WGS sequence"/>
</dbReference>
<feature type="non-terminal residue" evidence="1">
    <location>
        <position position="48"/>
    </location>
</feature>
<comment type="caution">
    <text evidence="1">The sequence shown here is derived from an EMBL/GenBank/DDBJ whole genome shotgun (WGS) entry which is preliminary data.</text>
</comment>
<protein>
    <submittedName>
        <fullName evidence="1">Uncharacterized protein</fullName>
    </submittedName>
</protein>
<dbReference type="EMBL" id="JAODUP010001583">
    <property type="protein sequence ID" value="KAK2139867.1"/>
    <property type="molecule type" value="Genomic_DNA"/>
</dbReference>
<sequence length="48" mass="5770">RLPYWIISIVGVDTEVPYTLKYKRFSLLRCPRERVGGAEYNVRVKRDR</sequence>
<gene>
    <name evidence="1" type="ORF">LSH36_1584g00005</name>
</gene>
<evidence type="ECO:0000313" key="1">
    <source>
        <dbReference type="EMBL" id="KAK2139867.1"/>
    </source>
</evidence>
<name>A0AAD9MMM9_9ANNE</name>
<dbReference type="AlphaFoldDB" id="A0AAD9MMM9"/>
<reference evidence="1" key="1">
    <citation type="journal article" date="2023" name="Mol. Biol. Evol.">
        <title>Third-Generation Sequencing Reveals the Adaptive Role of the Epigenome in Three Deep-Sea Polychaetes.</title>
        <authorList>
            <person name="Perez M."/>
            <person name="Aroh O."/>
            <person name="Sun Y."/>
            <person name="Lan Y."/>
            <person name="Juniper S.K."/>
            <person name="Young C.R."/>
            <person name="Angers B."/>
            <person name="Qian P.Y."/>
        </authorList>
    </citation>
    <scope>NUCLEOTIDE SEQUENCE</scope>
    <source>
        <strain evidence="1">P08H-3</strain>
    </source>
</reference>
<accession>A0AAD9MMM9</accession>
<organism evidence="1 2">
    <name type="scientific">Paralvinella palmiformis</name>
    <dbReference type="NCBI Taxonomy" id="53620"/>
    <lineage>
        <taxon>Eukaryota</taxon>
        <taxon>Metazoa</taxon>
        <taxon>Spiralia</taxon>
        <taxon>Lophotrochozoa</taxon>
        <taxon>Annelida</taxon>
        <taxon>Polychaeta</taxon>
        <taxon>Sedentaria</taxon>
        <taxon>Canalipalpata</taxon>
        <taxon>Terebellida</taxon>
        <taxon>Terebelliformia</taxon>
        <taxon>Alvinellidae</taxon>
        <taxon>Paralvinella</taxon>
    </lineage>
</organism>
<proteinExistence type="predicted"/>
<evidence type="ECO:0000313" key="2">
    <source>
        <dbReference type="Proteomes" id="UP001208570"/>
    </source>
</evidence>
<keyword evidence="2" id="KW-1185">Reference proteome</keyword>